<dbReference type="RefSeq" id="WP_073373695.1">
    <property type="nucleotide sequence ID" value="NZ_FQXS01000004.1"/>
</dbReference>
<dbReference type="InterPro" id="IPR024046">
    <property type="entry name" value="Flagellar_assmbl_FliW_dom_sf"/>
</dbReference>
<proteinExistence type="inferred from homology"/>
<sequence>MRTIETRFGTIEYEPANLLHFPAGLIGLPTLHNFIVIPPKKEGPLFWIQSVDESEFAFVLTDPTNFFLDYQVIPDDSERNMLQIGPDDECFMLTVVTIPPDQEITINLAAPILFAPKSNRAIQIILENTDYKSKTPLPTIRKQESEAKTAP</sequence>
<dbReference type="NCBIfam" id="NF009799">
    <property type="entry name" value="PRK13285.2-2"/>
    <property type="match status" value="1"/>
</dbReference>
<evidence type="ECO:0000313" key="5">
    <source>
        <dbReference type="EMBL" id="SHH56325.1"/>
    </source>
</evidence>
<dbReference type="InterPro" id="IPR003775">
    <property type="entry name" value="Flagellar_assembly_factor_FliW"/>
</dbReference>
<dbReference type="STRING" id="1121409.SAMN02745124_00923"/>
<dbReference type="EMBL" id="FQXS01000004">
    <property type="protein sequence ID" value="SHH56325.1"/>
    <property type="molecule type" value="Genomic_DNA"/>
</dbReference>
<comment type="function">
    <text evidence="4">Acts as an anti-CsrA protein, binds CsrA and prevents it from repressing translation of its target genes, one of which is flagellin. Binds to flagellin and participates in the assembly of the flagellum.</text>
</comment>
<evidence type="ECO:0000313" key="6">
    <source>
        <dbReference type="Proteomes" id="UP000184139"/>
    </source>
</evidence>
<dbReference type="Pfam" id="PF02623">
    <property type="entry name" value="FliW"/>
    <property type="match status" value="1"/>
</dbReference>
<dbReference type="HAMAP" id="MF_01185">
    <property type="entry name" value="FliW"/>
    <property type="match status" value="1"/>
</dbReference>
<dbReference type="PANTHER" id="PTHR39190:SF1">
    <property type="entry name" value="FLAGELLAR ASSEMBLY FACTOR FLIW"/>
    <property type="match status" value="1"/>
</dbReference>
<keyword evidence="6" id="KW-1185">Reference proteome</keyword>
<keyword evidence="5" id="KW-0966">Cell projection</keyword>
<dbReference type="AlphaFoldDB" id="A0A1M5TZR5"/>
<comment type="subunit">
    <text evidence="4">Interacts with translational regulator CsrA and flagellin(s).</text>
</comment>
<keyword evidence="3 4" id="KW-0810">Translation regulation</keyword>
<accession>A0A1M5TZR5</accession>
<keyword evidence="1 4" id="KW-0963">Cytoplasm</keyword>
<evidence type="ECO:0000256" key="4">
    <source>
        <dbReference type="HAMAP-Rule" id="MF_01185"/>
    </source>
</evidence>
<reference evidence="5 6" key="1">
    <citation type="submission" date="2016-11" db="EMBL/GenBank/DDBJ databases">
        <authorList>
            <person name="Jaros S."/>
            <person name="Januszkiewicz K."/>
            <person name="Wedrychowicz H."/>
        </authorList>
    </citation>
    <scope>NUCLEOTIDE SEQUENCE [LARGE SCALE GENOMIC DNA]</scope>
    <source>
        <strain evidence="5 6">DSM 9705</strain>
    </source>
</reference>
<dbReference type="GO" id="GO:0005737">
    <property type="term" value="C:cytoplasm"/>
    <property type="evidence" value="ECO:0007669"/>
    <property type="project" value="UniProtKB-SubCell"/>
</dbReference>
<comment type="similarity">
    <text evidence="4">Belongs to the FliW family.</text>
</comment>
<dbReference type="SUPFAM" id="SSF141457">
    <property type="entry name" value="BH3618-like"/>
    <property type="match status" value="1"/>
</dbReference>
<evidence type="ECO:0000256" key="1">
    <source>
        <dbReference type="ARBA" id="ARBA00022490"/>
    </source>
</evidence>
<dbReference type="GO" id="GO:0044780">
    <property type="term" value="P:bacterial-type flagellum assembly"/>
    <property type="evidence" value="ECO:0007669"/>
    <property type="project" value="UniProtKB-UniRule"/>
</dbReference>
<dbReference type="Proteomes" id="UP000184139">
    <property type="component" value="Unassembled WGS sequence"/>
</dbReference>
<evidence type="ECO:0000256" key="3">
    <source>
        <dbReference type="ARBA" id="ARBA00022845"/>
    </source>
</evidence>
<dbReference type="Gene3D" id="2.30.290.10">
    <property type="entry name" value="BH3618-like"/>
    <property type="match status" value="1"/>
</dbReference>
<keyword evidence="5" id="KW-0282">Flagellum</keyword>
<dbReference type="PANTHER" id="PTHR39190">
    <property type="entry name" value="FLAGELLAR ASSEMBLY FACTOR FLIW"/>
    <property type="match status" value="1"/>
</dbReference>
<name>A0A1M5TZR5_9BACT</name>
<evidence type="ECO:0000256" key="2">
    <source>
        <dbReference type="ARBA" id="ARBA00022795"/>
    </source>
</evidence>
<keyword evidence="4" id="KW-0143">Chaperone</keyword>
<gene>
    <name evidence="4" type="primary">fliW</name>
    <name evidence="5" type="ORF">SAMN02745124_00923</name>
</gene>
<comment type="subcellular location">
    <subcellularLocation>
        <location evidence="4">Cytoplasm</location>
    </subcellularLocation>
</comment>
<protein>
    <recommendedName>
        <fullName evidence="4">Flagellar assembly factor FliW</fullName>
    </recommendedName>
</protein>
<dbReference type="OrthoDB" id="9801235at2"/>
<organism evidence="5 6">
    <name type="scientific">Desulfofustis glycolicus DSM 9705</name>
    <dbReference type="NCBI Taxonomy" id="1121409"/>
    <lineage>
        <taxon>Bacteria</taxon>
        <taxon>Pseudomonadati</taxon>
        <taxon>Thermodesulfobacteriota</taxon>
        <taxon>Desulfobulbia</taxon>
        <taxon>Desulfobulbales</taxon>
        <taxon>Desulfocapsaceae</taxon>
        <taxon>Desulfofustis</taxon>
    </lineage>
</organism>
<keyword evidence="5" id="KW-0969">Cilium</keyword>
<keyword evidence="2 4" id="KW-1005">Bacterial flagellum biogenesis</keyword>
<dbReference type="GO" id="GO:0006417">
    <property type="term" value="P:regulation of translation"/>
    <property type="evidence" value="ECO:0007669"/>
    <property type="project" value="UniProtKB-KW"/>
</dbReference>